<evidence type="ECO:0000313" key="5">
    <source>
        <dbReference type="RefSeq" id="XP_028140851.1"/>
    </source>
</evidence>
<proteinExistence type="inferred from homology"/>
<dbReference type="EnsemblMetazoa" id="XM_050656821.1">
    <property type="protein sequence ID" value="XP_050512778.1"/>
    <property type="gene ID" value="LOC114334913"/>
</dbReference>
<dbReference type="CDD" id="cd00058">
    <property type="entry name" value="beta-trefoil_FGF"/>
    <property type="match status" value="1"/>
</dbReference>
<dbReference type="PANTHER" id="PTHR11486">
    <property type="entry name" value="FIBROBLAST GROWTH FACTOR"/>
    <property type="match status" value="1"/>
</dbReference>
<dbReference type="GO" id="GO:0008083">
    <property type="term" value="F:growth factor activity"/>
    <property type="evidence" value="ECO:0007669"/>
    <property type="project" value="InterPro"/>
</dbReference>
<dbReference type="EnsemblMetazoa" id="XM_028285050.2">
    <property type="protein sequence ID" value="XP_028140851.1"/>
    <property type="gene ID" value="LOC114334913"/>
</dbReference>
<dbReference type="KEGG" id="dvv:114334913"/>
<dbReference type="RefSeq" id="XP_028140851.1">
    <property type="nucleotide sequence ID" value="XM_028285050.1"/>
</dbReference>
<dbReference type="AlphaFoldDB" id="A0A6P7FWN6"/>
<feature type="compositionally biased region" description="Basic residues" evidence="2">
    <location>
        <begin position="41"/>
        <end position="56"/>
    </location>
</feature>
<dbReference type="InterPro" id="IPR008996">
    <property type="entry name" value="IL1/FGF"/>
</dbReference>
<dbReference type="Gene3D" id="2.80.10.50">
    <property type="match status" value="2"/>
</dbReference>
<sequence length="290" mass="32540">MNNNNNNCKCETDSDSDESTSEEGSDYSEDEQDSREPRSTQGRRRGRRKHHRRKKIVWPPPSNATPSTSTYMNWNLRPLHIGNPKLGDKMQLFSQTGHHLAVYADGEVRGTRDENDLHTYLEIQSGGDTGLVRIYGLLVKLYITMDSHGGLYGQIMSHDGRPFSNHVRLWCQNGYNLTIRSNGEVLGTGDDSDPDSMIEISSGGDVSLVRLLGINSQLYLCFDDNGQLYGEKDPLNPGTIFVEAFSASYSTFQSTLDSKSWFIGIQRNGKPKPGKKTGETQKATRFLPRR</sequence>
<accession>A0A6P7FWN6</accession>
<dbReference type="InterPro" id="IPR056378">
    <property type="entry name" value="Let-756-like_FGF"/>
</dbReference>
<evidence type="ECO:0000256" key="1">
    <source>
        <dbReference type="ARBA" id="ARBA00007936"/>
    </source>
</evidence>
<name>A0A6P7FWN6_DIAVI</name>
<dbReference type="InterPro" id="IPR002209">
    <property type="entry name" value="Fibroblast_GF_fam"/>
</dbReference>
<dbReference type="GeneID" id="114334913"/>
<keyword evidence="4" id="KW-1185">Reference proteome</keyword>
<gene>
    <name evidence="5" type="primary">LOC114334913</name>
</gene>
<evidence type="ECO:0000313" key="4">
    <source>
        <dbReference type="Proteomes" id="UP001652700"/>
    </source>
</evidence>
<evidence type="ECO:0000256" key="2">
    <source>
        <dbReference type="SAM" id="MobiDB-lite"/>
    </source>
</evidence>
<feature type="compositionally biased region" description="Acidic residues" evidence="2">
    <location>
        <begin position="13"/>
        <end position="33"/>
    </location>
</feature>
<comment type="similarity">
    <text evidence="1">Belongs to the heparin-binding growth factors family.</text>
</comment>
<feature type="region of interest" description="Disordered" evidence="2">
    <location>
        <begin position="267"/>
        <end position="290"/>
    </location>
</feature>
<organism evidence="5">
    <name type="scientific">Diabrotica virgifera virgifera</name>
    <name type="common">western corn rootworm</name>
    <dbReference type="NCBI Taxonomy" id="50390"/>
    <lineage>
        <taxon>Eukaryota</taxon>
        <taxon>Metazoa</taxon>
        <taxon>Ecdysozoa</taxon>
        <taxon>Arthropoda</taxon>
        <taxon>Hexapoda</taxon>
        <taxon>Insecta</taxon>
        <taxon>Pterygota</taxon>
        <taxon>Neoptera</taxon>
        <taxon>Endopterygota</taxon>
        <taxon>Coleoptera</taxon>
        <taxon>Polyphaga</taxon>
        <taxon>Cucujiformia</taxon>
        <taxon>Chrysomeloidea</taxon>
        <taxon>Chrysomelidae</taxon>
        <taxon>Galerucinae</taxon>
        <taxon>Diabroticina</taxon>
        <taxon>Diabroticites</taxon>
        <taxon>Diabrotica</taxon>
    </lineage>
</organism>
<reference evidence="3" key="2">
    <citation type="submission" date="2025-05" db="UniProtKB">
        <authorList>
            <consortium name="EnsemblMetazoa"/>
        </authorList>
    </citation>
    <scope>IDENTIFICATION</scope>
</reference>
<reference evidence="5" key="1">
    <citation type="submission" date="2025-04" db="UniProtKB">
        <authorList>
            <consortium name="RefSeq"/>
        </authorList>
    </citation>
    <scope>IDENTIFICATION</scope>
    <source>
        <tissue evidence="5">Whole insect</tissue>
    </source>
</reference>
<dbReference type="OrthoDB" id="5987799at2759"/>
<dbReference type="Pfam" id="PF00167">
    <property type="entry name" value="FGF"/>
    <property type="match status" value="2"/>
</dbReference>
<dbReference type="RefSeq" id="XP_050512778.1">
    <property type="nucleotide sequence ID" value="XM_050656821.1"/>
</dbReference>
<dbReference type="SUPFAM" id="SSF50353">
    <property type="entry name" value="Cytokine"/>
    <property type="match status" value="2"/>
</dbReference>
<dbReference type="SMART" id="SM00442">
    <property type="entry name" value="FGF"/>
    <property type="match status" value="1"/>
</dbReference>
<dbReference type="Proteomes" id="UP001652700">
    <property type="component" value="Unplaced"/>
</dbReference>
<evidence type="ECO:0000313" key="3">
    <source>
        <dbReference type="EnsemblMetazoa" id="XP_028140851.1"/>
    </source>
</evidence>
<protein>
    <submittedName>
        <fullName evidence="5">Uncharacterized protein LOC114334913</fullName>
    </submittedName>
</protein>
<feature type="region of interest" description="Disordered" evidence="2">
    <location>
        <begin position="1"/>
        <end position="70"/>
    </location>
</feature>
<dbReference type="InParanoid" id="A0A6P7FWN6"/>